<gene>
    <name evidence="2" type="ORF">KME60_05190</name>
</gene>
<dbReference type="InterPro" id="IPR050696">
    <property type="entry name" value="FtsA/MreB"/>
</dbReference>
<dbReference type="Gene3D" id="3.30.1490.300">
    <property type="match status" value="1"/>
</dbReference>
<evidence type="ECO:0000259" key="1">
    <source>
        <dbReference type="SMART" id="SM00842"/>
    </source>
</evidence>
<evidence type="ECO:0000313" key="2">
    <source>
        <dbReference type="EMBL" id="MBW4666838.1"/>
    </source>
</evidence>
<protein>
    <submittedName>
        <fullName evidence="2">Pilus assembly protein PilM</fullName>
    </submittedName>
</protein>
<dbReference type="Gene3D" id="3.30.420.40">
    <property type="match status" value="2"/>
</dbReference>
<dbReference type="NCBIfam" id="TIGR01175">
    <property type="entry name" value="pilM"/>
    <property type="match status" value="1"/>
</dbReference>
<accession>A0A951UQW6</accession>
<reference evidence="2" key="1">
    <citation type="submission" date="2021-05" db="EMBL/GenBank/DDBJ databases">
        <authorList>
            <person name="Pietrasiak N."/>
            <person name="Ward R."/>
            <person name="Stajich J.E."/>
            <person name="Kurbessoian T."/>
        </authorList>
    </citation>
    <scope>NUCLEOTIDE SEQUENCE</scope>
    <source>
        <strain evidence="2">GSE-NOS-MK-12-04C</strain>
    </source>
</reference>
<dbReference type="Proteomes" id="UP000729701">
    <property type="component" value="Unassembled WGS sequence"/>
</dbReference>
<organism evidence="2 3">
    <name type="scientific">Cyanomargarita calcarea GSE-NOS-MK-12-04C</name>
    <dbReference type="NCBI Taxonomy" id="2839659"/>
    <lineage>
        <taxon>Bacteria</taxon>
        <taxon>Bacillati</taxon>
        <taxon>Cyanobacteriota</taxon>
        <taxon>Cyanophyceae</taxon>
        <taxon>Nostocales</taxon>
        <taxon>Cyanomargaritaceae</taxon>
        <taxon>Cyanomargarita</taxon>
    </lineage>
</organism>
<dbReference type="SUPFAM" id="SSF53067">
    <property type="entry name" value="Actin-like ATPase domain"/>
    <property type="match status" value="2"/>
</dbReference>
<dbReference type="AlphaFoldDB" id="A0A951UQW6"/>
<dbReference type="SMART" id="SM00842">
    <property type="entry name" value="FtsA"/>
    <property type="match status" value="1"/>
</dbReference>
<dbReference type="PANTHER" id="PTHR32432:SF3">
    <property type="entry name" value="ETHANOLAMINE UTILIZATION PROTEIN EUTJ"/>
    <property type="match status" value="1"/>
</dbReference>
<dbReference type="PIRSF" id="PIRSF019169">
    <property type="entry name" value="PilM"/>
    <property type="match status" value="1"/>
</dbReference>
<sequence>MVKPFNSLFGKSNKGVGIELAPQRVNVVQLRKQRQGIKLDALTSVPVPEGVFVEGQIADPPAMAQLIQQALAESKVKASRVATAVPGRDSIVRLIPVPAELDDKELREMVLNHEAGLYLPYPREEADVDYQKLGYFVDEDGIEKVQVLLVATRKEVTDTYINTFEQAGLQVDVLEINSFALIRTIRDQLRQFGPQEAAVLVDIEFDSTEIAIVVNGVPQFSRTVPIGTYQLQSALSRAMNLPASRDMDLLQGMTIPGGPVEAGNKTGQTEVNPGLAAMLRVLGELTDELRRSIDFYLNQSENLEIAQIMLAGPGGGLAQLDEFFTQRLSLPTTQIDPVGALSLEIDEEKYPTVQRAGLGIVLGLGMREV</sequence>
<name>A0A951UQW6_9CYAN</name>
<dbReference type="Pfam" id="PF11104">
    <property type="entry name" value="PilM_2"/>
    <property type="match status" value="2"/>
</dbReference>
<reference evidence="2" key="2">
    <citation type="journal article" date="2022" name="Microbiol. Resour. Announc.">
        <title>Metagenome Sequencing to Explore Phylogenomics of Terrestrial Cyanobacteria.</title>
        <authorList>
            <person name="Ward R.D."/>
            <person name="Stajich J.E."/>
            <person name="Johansen J.R."/>
            <person name="Huntemann M."/>
            <person name="Clum A."/>
            <person name="Foster B."/>
            <person name="Foster B."/>
            <person name="Roux S."/>
            <person name="Palaniappan K."/>
            <person name="Varghese N."/>
            <person name="Mukherjee S."/>
            <person name="Reddy T.B.K."/>
            <person name="Daum C."/>
            <person name="Copeland A."/>
            <person name="Chen I.A."/>
            <person name="Ivanova N.N."/>
            <person name="Kyrpides N.C."/>
            <person name="Shapiro N."/>
            <person name="Eloe-Fadrosh E.A."/>
            <person name="Pietrasiak N."/>
        </authorList>
    </citation>
    <scope>NUCLEOTIDE SEQUENCE</scope>
    <source>
        <strain evidence="2">GSE-NOS-MK-12-04C</strain>
    </source>
</reference>
<dbReference type="InterPro" id="IPR003494">
    <property type="entry name" value="SHS2_FtsA"/>
</dbReference>
<dbReference type="GO" id="GO:0051301">
    <property type="term" value="P:cell division"/>
    <property type="evidence" value="ECO:0007669"/>
    <property type="project" value="InterPro"/>
</dbReference>
<dbReference type="InterPro" id="IPR043129">
    <property type="entry name" value="ATPase_NBD"/>
</dbReference>
<evidence type="ECO:0000313" key="3">
    <source>
        <dbReference type="Proteomes" id="UP000729701"/>
    </source>
</evidence>
<feature type="domain" description="SHS2" evidence="1">
    <location>
        <begin position="15"/>
        <end position="185"/>
    </location>
</feature>
<dbReference type="InterPro" id="IPR005883">
    <property type="entry name" value="PilM"/>
</dbReference>
<dbReference type="EMBL" id="JAHHGZ010000004">
    <property type="protein sequence ID" value="MBW4666838.1"/>
    <property type="molecule type" value="Genomic_DNA"/>
</dbReference>
<dbReference type="PANTHER" id="PTHR32432">
    <property type="entry name" value="CELL DIVISION PROTEIN FTSA-RELATED"/>
    <property type="match status" value="1"/>
</dbReference>
<proteinExistence type="predicted"/>
<dbReference type="CDD" id="cd24049">
    <property type="entry name" value="ASKHA_NBD_PilM"/>
    <property type="match status" value="1"/>
</dbReference>
<comment type="caution">
    <text evidence="2">The sequence shown here is derived from an EMBL/GenBank/DDBJ whole genome shotgun (WGS) entry which is preliminary data.</text>
</comment>